<proteinExistence type="predicted"/>
<sequence>MERRPFTKDFSQTQSIVGYYSSPPYWLLAQQSKPWKSLGPIQVRASTGLLLHEMWPNRACTERLQEPIVYVTCESTKWQQDEEIPEEEDGSLHQEFQQLVQPEENRIGNQNSMLEHNQQQCNNGTTTVIEENQESHFNAIMEKLNNYVSDATIQNIAQAPHMETKLPEQQQERCKGKQVIEIREQIQGSFSVE</sequence>
<evidence type="ECO:0000313" key="1">
    <source>
        <dbReference type="EMBL" id="MED6171767.1"/>
    </source>
</evidence>
<accession>A0ABU6VEF4</accession>
<dbReference type="EMBL" id="JASCZI010151292">
    <property type="protein sequence ID" value="MED6171767.1"/>
    <property type="molecule type" value="Genomic_DNA"/>
</dbReference>
<organism evidence="1 2">
    <name type="scientific">Stylosanthes scabra</name>
    <dbReference type="NCBI Taxonomy" id="79078"/>
    <lineage>
        <taxon>Eukaryota</taxon>
        <taxon>Viridiplantae</taxon>
        <taxon>Streptophyta</taxon>
        <taxon>Embryophyta</taxon>
        <taxon>Tracheophyta</taxon>
        <taxon>Spermatophyta</taxon>
        <taxon>Magnoliopsida</taxon>
        <taxon>eudicotyledons</taxon>
        <taxon>Gunneridae</taxon>
        <taxon>Pentapetalae</taxon>
        <taxon>rosids</taxon>
        <taxon>fabids</taxon>
        <taxon>Fabales</taxon>
        <taxon>Fabaceae</taxon>
        <taxon>Papilionoideae</taxon>
        <taxon>50 kb inversion clade</taxon>
        <taxon>dalbergioids sensu lato</taxon>
        <taxon>Dalbergieae</taxon>
        <taxon>Pterocarpus clade</taxon>
        <taxon>Stylosanthes</taxon>
    </lineage>
</organism>
<protein>
    <submittedName>
        <fullName evidence="1">Uncharacterized protein</fullName>
    </submittedName>
</protein>
<evidence type="ECO:0000313" key="2">
    <source>
        <dbReference type="Proteomes" id="UP001341840"/>
    </source>
</evidence>
<reference evidence="1 2" key="1">
    <citation type="journal article" date="2023" name="Plants (Basel)">
        <title>Bridging the Gap: Combining Genomics and Transcriptomics Approaches to Understand Stylosanthes scabra, an Orphan Legume from the Brazilian Caatinga.</title>
        <authorList>
            <person name="Ferreira-Neto J.R.C."/>
            <person name="da Silva M.D."/>
            <person name="Binneck E."/>
            <person name="de Melo N.F."/>
            <person name="da Silva R.H."/>
            <person name="de Melo A.L.T.M."/>
            <person name="Pandolfi V."/>
            <person name="Bustamante F.O."/>
            <person name="Brasileiro-Vidal A.C."/>
            <person name="Benko-Iseppon A.M."/>
        </authorList>
    </citation>
    <scope>NUCLEOTIDE SEQUENCE [LARGE SCALE GENOMIC DNA]</scope>
    <source>
        <tissue evidence="1">Leaves</tissue>
    </source>
</reference>
<comment type="caution">
    <text evidence="1">The sequence shown here is derived from an EMBL/GenBank/DDBJ whole genome shotgun (WGS) entry which is preliminary data.</text>
</comment>
<keyword evidence="2" id="KW-1185">Reference proteome</keyword>
<name>A0ABU6VEF4_9FABA</name>
<gene>
    <name evidence="1" type="ORF">PIB30_043825</name>
</gene>
<dbReference type="Proteomes" id="UP001341840">
    <property type="component" value="Unassembled WGS sequence"/>
</dbReference>